<dbReference type="HOGENOM" id="CLU_2295537_0_0_1"/>
<sequence length="101" mass="11602">MAEVIASTNKTSDYFSLYYSGVRNFEKGLSKGMFIYLSLITKISIDGSSLQRWRHQSSSMLILSSSTKPSKRRRICIHTPMNLKAHYSFLTIIDCFFFTSI</sequence>
<dbReference type="Gramene" id="scaffold_503147.1">
    <property type="protein sequence ID" value="scaffold_503147.1"/>
    <property type="gene ID" value="scaffold_503147.1"/>
</dbReference>
<evidence type="ECO:0000313" key="1">
    <source>
        <dbReference type="EMBL" id="EFH54529.1"/>
    </source>
</evidence>
<dbReference type="Proteomes" id="UP000008694">
    <property type="component" value="Unassembled WGS sequence"/>
</dbReference>
<gene>
    <name evidence="1" type="ORF">ARALYDRAFT_907443</name>
</gene>
<dbReference type="AlphaFoldDB" id="D7LWC9"/>
<organism evidence="2">
    <name type="scientific">Arabidopsis lyrata subsp. lyrata</name>
    <name type="common">Lyre-leaved rock-cress</name>
    <dbReference type="NCBI Taxonomy" id="81972"/>
    <lineage>
        <taxon>Eukaryota</taxon>
        <taxon>Viridiplantae</taxon>
        <taxon>Streptophyta</taxon>
        <taxon>Embryophyta</taxon>
        <taxon>Tracheophyta</taxon>
        <taxon>Spermatophyta</taxon>
        <taxon>Magnoliopsida</taxon>
        <taxon>eudicotyledons</taxon>
        <taxon>Gunneridae</taxon>
        <taxon>Pentapetalae</taxon>
        <taxon>rosids</taxon>
        <taxon>malvids</taxon>
        <taxon>Brassicales</taxon>
        <taxon>Brassicaceae</taxon>
        <taxon>Camelineae</taxon>
        <taxon>Arabidopsis</taxon>
    </lineage>
</organism>
<protein>
    <submittedName>
        <fullName evidence="1">Predicted protein</fullName>
    </submittedName>
</protein>
<evidence type="ECO:0000313" key="2">
    <source>
        <dbReference type="Proteomes" id="UP000008694"/>
    </source>
</evidence>
<reference evidence="2" key="1">
    <citation type="journal article" date="2011" name="Nat. Genet.">
        <title>The Arabidopsis lyrata genome sequence and the basis of rapid genome size change.</title>
        <authorList>
            <person name="Hu T.T."/>
            <person name="Pattyn P."/>
            <person name="Bakker E.G."/>
            <person name="Cao J."/>
            <person name="Cheng J.-F."/>
            <person name="Clark R.M."/>
            <person name="Fahlgren N."/>
            <person name="Fawcett J.A."/>
            <person name="Grimwood J."/>
            <person name="Gundlach H."/>
            <person name="Haberer G."/>
            <person name="Hollister J.D."/>
            <person name="Ossowski S."/>
            <person name="Ottilar R.P."/>
            <person name="Salamov A.A."/>
            <person name="Schneeberger K."/>
            <person name="Spannagl M."/>
            <person name="Wang X."/>
            <person name="Yang L."/>
            <person name="Nasrallah M.E."/>
            <person name="Bergelson J."/>
            <person name="Carrington J.C."/>
            <person name="Gaut B.S."/>
            <person name="Schmutz J."/>
            <person name="Mayer K.F.X."/>
            <person name="Van de Peer Y."/>
            <person name="Grigoriev I.V."/>
            <person name="Nordborg M."/>
            <person name="Weigel D."/>
            <person name="Guo Y.-L."/>
        </authorList>
    </citation>
    <scope>NUCLEOTIDE SEQUENCE [LARGE SCALE GENOMIC DNA]</scope>
    <source>
        <strain evidence="2">cv. MN47</strain>
    </source>
</reference>
<keyword evidence="2" id="KW-1185">Reference proteome</keyword>
<dbReference type="EMBL" id="GL348717">
    <property type="protein sequence ID" value="EFH54529.1"/>
    <property type="molecule type" value="Genomic_DNA"/>
</dbReference>
<accession>D7LWC9</accession>
<name>D7LWC9_ARALL</name>
<proteinExistence type="predicted"/>